<dbReference type="EMBL" id="CCKQ01006042">
    <property type="protein sequence ID" value="CDW77325.1"/>
    <property type="molecule type" value="Genomic_DNA"/>
</dbReference>
<proteinExistence type="predicted"/>
<organism evidence="1 2">
    <name type="scientific">Stylonychia lemnae</name>
    <name type="common">Ciliate</name>
    <dbReference type="NCBI Taxonomy" id="5949"/>
    <lineage>
        <taxon>Eukaryota</taxon>
        <taxon>Sar</taxon>
        <taxon>Alveolata</taxon>
        <taxon>Ciliophora</taxon>
        <taxon>Intramacronucleata</taxon>
        <taxon>Spirotrichea</taxon>
        <taxon>Stichotrichia</taxon>
        <taxon>Sporadotrichida</taxon>
        <taxon>Oxytrichidae</taxon>
        <taxon>Stylonychinae</taxon>
        <taxon>Stylonychia</taxon>
    </lineage>
</organism>
<gene>
    <name evidence="1" type="primary">Contig11036.g11800</name>
    <name evidence="1" type="ORF">STYLEM_6285</name>
</gene>
<dbReference type="InParanoid" id="A0A078A4Y5"/>
<dbReference type="AlphaFoldDB" id="A0A078A4Y5"/>
<sequence>MRTVAVKQMQKLITTAFEAPFQFMLLTFEYISLGVVGKVDQNSGTKYPFTVPSLLKLYPTFTIASLVNDNQLPKTPHIDAQNPARKLYLQS</sequence>
<name>A0A078A4Y5_STYLE</name>
<reference evidence="1 2" key="1">
    <citation type="submission" date="2014-06" db="EMBL/GenBank/DDBJ databases">
        <authorList>
            <person name="Swart Estienne"/>
        </authorList>
    </citation>
    <scope>NUCLEOTIDE SEQUENCE [LARGE SCALE GENOMIC DNA]</scope>
    <source>
        <strain evidence="1 2">130c</strain>
    </source>
</reference>
<dbReference type="Proteomes" id="UP000039865">
    <property type="component" value="Unassembled WGS sequence"/>
</dbReference>
<keyword evidence="2" id="KW-1185">Reference proteome</keyword>
<evidence type="ECO:0000313" key="2">
    <source>
        <dbReference type="Proteomes" id="UP000039865"/>
    </source>
</evidence>
<evidence type="ECO:0000313" key="1">
    <source>
        <dbReference type="EMBL" id="CDW77325.1"/>
    </source>
</evidence>
<accession>A0A078A4Y5</accession>
<protein>
    <submittedName>
        <fullName evidence="1">Uncharacterized protein</fullName>
    </submittedName>
</protein>